<evidence type="ECO:0000256" key="7">
    <source>
        <dbReference type="ARBA" id="ARBA00023136"/>
    </source>
</evidence>
<feature type="domain" description="Tyrosine-protein phosphatase" evidence="9">
    <location>
        <begin position="1"/>
        <end position="181"/>
    </location>
</feature>
<dbReference type="InterPro" id="IPR016130">
    <property type="entry name" value="Tyr_Pase_AS"/>
</dbReference>
<feature type="domain" description="Tyrosine specific protein phosphatases" evidence="10">
    <location>
        <begin position="1006"/>
        <end position="1085"/>
    </location>
</feature>
<feature type="compositionally biased region" description="Basic and acidic residues" evidence="8">
    <location>
        <begin position="1191"/>
        <end position="1207"/>
    </location>
</feature>
<feature type="region of interest" description="Disordered" evidence="8">
    <location>
        <begin position="1110"/>
        <end position="1207"/>
    </location>
</feature>
<accession>A0A8C5QWD0</accession>
<dbReference type="PANTHER" id="PTHR46047:SF1">
    <property type="entry name" value="TYROSINE-PROTEIN PHOSPHATASE NON-RECEPTOR TYPE 2"/>
    <property type="match status" value="1"/>
</dbReference>
<dbReference type="InterPro" id="IPR043502">
    <property type="entry name" value="DNA/RNA_pol_sf"/>
</dbReference>
<dbReference type="InterPro" id="IPR000477">
    <property type="entry name" value="RT_dom"/>
</dbReference>
<evidence type="ECO:0000259" key="10">
    <source>
        <dbReference type="PROSITE" id="PS50056"/>
    </source>
</evidence>
<evidence type="ECO:0000313" key="12">
    <source>
        <dbReference type="Ensembl" id="ENSLLEP00000043883.1"/>
    </source>
</evidence>
<dbReference type="CDD" id="cd01650">
    <property type="entry name" value="RT_nLTR_like"/>
    <property type="match status" value="1"/>
</dbReference>
<proteinExistence type="inferred from homology"/>
<dbReference type="SUPFAM" id="SSF52799">
    <property type="entry name" value="(Phosphotyrosine protein) phosphatases II"/>
    <property type="match status" value="2"/>
</dbReference>
<dbReference type="InterPro" id="IPR000242">
    <property type="entry name" value="PTP_cat"/>
</dbReference>
<protein>
    <recommendedName>
        <fullName evidence="3">protein-tyrosine-phosphatase</fullName>
        <ecNumber evidence="3">3.1.3.48</ecNumber>
    </recommendedName>
</protein>
<dbReference type="InterPro" id="IPR051985">
    <property type="entry name" value="NR_tyrosine_phosphatase"/>
</dbReference>
<keyword evidence="6" id="KW-0904">Protein phosphatase</keyword>
<dbReference type="Pfam" id="PF00078">
    <property type="entry name" value="RVT_1"/>
    <property type="match status" value="1"/>
</dbReference>
<evidence type="ECO:0000256" key="6">
    <source>
        <dbReference type="ARBA" id="ARBA00022912"/>
    </source>
</evidence>
<dbReference type="GO" id="GO:0046426">
    <property type="term" value="P:negative regulation of receptor signaling pathway via JAK-STAT"/>
    <property type="evidence" value="ECO:0007669"/>
    <property type="project" value="TreeGrafter"/>
</dbReference>
<dbReference type="GO" id="GO:0070373">
    <property type="term" value="P:negative regulation of ERK1 and ERK2 cascade"/>
    <property type="evidence" value="ECO:0007669"/>
    <property type="project" value="TreeGrafter"/>
</dbReference>
<comment type="similarity">
    <text evidence="2">Belongs to the protein-tyrosine phosphatase family. Non-receptor class 1 subfamily.</text>
</comment>
<keyword evidence="7" id="KW-0472">Membrane</keyword>
<dbReference type="GO" id="GO:0012505">
    <property type="term" value="C:endomembrane system"/>
    <property type="evidence" value="ECO:0007669"/>
    <property type="project" value="UniProtKB-SubCell"/>
</dbReference>
<dbReference type="GO" id="GO:0004726">
    <property type="term" value="F:non-membrane spanning protein tyrosine phosphatase activity"/>
    <property type="evidence" value="ECO:0007669"/>
    <property type="project" value="TreeGrafter"/>
</dbReference>
<dbReference type="AlphaFoldDB" id="A0A8C5QWD0"/>
<dbReference type="InterPro" id="IPR000387">
    <property type="entry name" value="Tyr_Pase_dom"/>
</dbReference>
<dbReference type="PROSITE" id="PS50878">
    <property type="entry name" value="RT_POL"/>
    <property type="match status" value="1"/>
</dbReference>
<reference evidence="12" key="1">
    <citation type="submission" date="2025-08" db="UniProtKB">
        <authorList>
            <consortium name="Ensembl"/>
        </authorList>
    </citation>
    <scope>IDENTIFICATION</scope>
</reference>
<dbReference type="SUPFAM" id="SSF56672">
    <property type="entry name" value="DNA/RNA polymerases"/>
    <property type="match status" value="1"/>
</dbReference>
<evidence type="ECO:0000256" key="2">
    <source>
        <dbReference type="ARBA" id="ARBA00009701"/>
    </source>
</evidence>
<evidence type="ECO:0000256" key="5">
    <source>
        <dbReference type="ARBA" id="ARBA00022801"/>
    </source>
</evidence>
<sequence length="1207" mass="138131">MEKEFREIDEENRWSPLYVEIRYKSPVLSNKIAKNPENRSRNRYRDVNPYDHSRIKLQNVENDYINASLVVVEEAQRNYILTQRLNLPTLSEDISHQLTFTPSLGELQAALSSLKANKAPGPDGYTDLYYKTFFPQLNSHLLSALSHIFRSGGASSDWLSATIVTIPKTIPPEDNCSKYRPISLLNVDAKLYAKILAKRLADIMPVLIADDQVGFIKSRQGPDNTIKAMTLMDHVLGTATPSLILSLDAEKAFDRLHWVFLEHTLLKFNFPTEFIKAIMALYSCPNARVLNAGFQSTVIPITNGTRQGCPISPLLYALALEPLAQAIRQSDGIEGLMVGPTVCKLSLFADDLLLTLTNPLTSLPTLPYIILTEWNLSYHKINVHKTQALSYGIPDAELTTLKSQYPYDWRNRSLKYLGIKLSFNKTQMYKLNYAPLIHTVSTLCQQWSTVEMSWVGRINAIKMILLPKILYVFRALPLTAPMSFFKTVLSNLSQFIWRGKRPRIKIAILHQPVDRGGLGLPNILLYYRAALMSNLGRIFAGINLPQWTSLILPCSLPHDFGGLLWTPRSCRLIRGDLPALPALLMRVWDVTRSLLTAVHPLSLASSIAMFTHLIPDFDPRPWCRNSLNTLSSFYASHDILPFLQLQERHSLHRNLGFHFMRLRSCLAKYGLLRLPPNADILTRFEQYCLTPSPDSRLLSLTYQTLLTRAPISAWRFQLNWERDLQRTLSADQWRDCFSLDCKKFRCISLVEARKKILYRWYITPDREHHYNPQVPRTCWRCEEEEGTFFHTWWTCPRLTPLWDQVAALSSEILDAELVPSPEVFLLQMFPDSLTKFQKQLLAHILSATTTLIAAKWKSNVIPTVGAVKTRISELRSLDAMARALMGLTGVGKDHWSIWDTYTGPLPNTCCHFWLMVWQQKSHAVVMLNRIIEKDAVKCAQYWPTPEEEVLLFKETGLCVKLLSEDTKSYYTVRSLQLQNINTSEVREIYHFHYTTWPDFGVPESPASFLNFLFKVRDSGSLDPTYGPCVVHCSAGIGRSGTFSLVDTCLVLMEKRKDPTSVDIKDVLLNMRHFRMGLIQTPGQLRFSYMAVIEGAKYITGDGSIQNKWKELSKEDHSPKAENCQSLQRQGGDRYNGKRLSAEEREETEKNSDVCTKACDTTDGDPESRVRKRQREDRKANTSQKVQQMKQKLNEVERKRKRPRLLDT</sequence>
<feature type="domain" description="Tyrosine-protein phosphatase" evidence="9">
    <location>
        <begin position="858"/>
        <end position="1094"/>
    </location>
</feature>
<dbReference type="OrthoDB" id="2417874at2759"/>
<dbReference type="PROSITE" id="PS50056">
    <property type="entry name" value="TYR_PHOSPHATASE_2"/>
    <property type="match status" value="1"/>
</dbReference>
<feature type="compositionally biased region" description="Basic and acidic residues" evidence="8">
    <location>
        <begin position="1130"/>
        <end position="1151"/>
    </location>
</feature>
<dbReference type="PROSITE" id="PS50055">
    <property type="entry name" value="TYR_PHOSPHATASE_PTP"/>
    <property type="match status" value="2"/>
</dbReference>
<organism evidence="12 13">
    <name type="scientific">Leptobrachium leishanense</name>
    <name type="common">Leishan spiny toad</name>
    <dbReference type="NCBI Taxonomy" id="445787"/>
    <lineage>
        <taxon>Eukaryota</taxon>
        <taxon>Metazoa</taxon>
        <taxon>Chordata</taxon>
        <taxon>Craniata</taxon>
        <taxon>Vertebrata</taxon>
        <taxon>Euteleostomi</taxon>
        <taxon>Amphibia</taxon>
        <taxon>Batrachia</taxon>
        <taxon>Anura</taxon>
        <taxon>Pelobatoidea</taxon>
        <taxon>Megophryidae</taxon>
        <taxon>Leptobrachium</taxon>
    </lineage>
</organism>
<evidence type="ECO:0000256" key="8">
    <source>
        <dbReference type="SAM" id="MobiDB-lite"/>
    </source>
</evidence>
<evidence type="ECO:0000313" key="13">
    <source>
        <dbReference type="Proteomes" id="UP000694569"/>
    </source>
</evidence>
<dbReference type="Gene3D" id="3.90.190.10">
    <property type="entry name" value="Protein tyrosine phosphatase superfamily"/>
    <property type="match status" value="2"/>
</dbReference>
<feature type="compositionally biased region" description="Polar residues" evidence="8">
    <location>
        <begin position="1180"/>
        <end position="1190"/>
    </location>
</feature>
<dbReference type="GO" id="GO:0005737">
    <property type="term" value="C:cytoplasm"/>
    <property type="evidence" value="ECO:0007669"/>
    <property type="project" value="TreeGrafter"/>
</dbReference>
<evidence type="ECO:0000259" key="9">
    <source>
        <dbReference type="PROSITE" id="PS50055"/>
    </source>
</evidence>
<dbReference type="InterPro" id="IPR003595">
    <property type="entry name" value="Tyr_Pase_cat"/>
</dbReference>
<evidence type="ECO:0000259" key="11">
    <source>
        <dbReference type="PROSITE" id="PS50878"/>
    </source>
</evidence>
<dbReference type="SMART" id="SM00404">
    <property type="entry name" value="PTPc_motif"/>
    <property type="match status" value="1"/>
</dbReference>
<evidence type="ECO:0000256" key="4">
    <source>
        <dbReference type="ARBA" id="ARBA00022553"/>
    </source>
</evidence>
<keyword evidence="4" id="KW-0597">Phosphoprotein</keyword>
<evidence type="ECO:0000256" key="3">
    <source>
        <dbReference type="ARBA" id="ARBA00013064"/>
    </source>
</evidence>
<dbReference type="PANTHER" id="PTHR46047">
    <property type="entry name" value="TYROSINE-PROTEIN PHOSPHATASE NON-RECEPTOR TYPE 61F"/>
    <property type="match status" value="1"/>
</dbReference>
<feature type="compositionally biased region" description="Basic and acidic residues" evidence="8">
    <location>
        <begin position="1165"/>
        <end position="1179"/>
    </location>
</feature>
<dbReference type="GO" id="GO:0005634">
    <property type="term" value="C:nucleus"/>
    <property type="evidence" value="ECO:0007669"/>
    <property type="project" value="TreeGrafter"/>
</dbReference>
<dbReference type="GO" id="GO:0019901">
    <property type="term" value="F:protein kinase binding"/>
    <property type="evidence" value="ECO:0007669"/>
    <property type="project" value="TreeGrafter"/>
</dbReference>
<dbReference type="InterPro" id="IPR029021">
    <property type="entry name" value="Prot-tyrosine_phosphatase-like"/>
</dbReference>
<dbReference type="SMART" id="SM00194">
    <property type="entry name" value="PTPc"/>
    <property type="match status" value="1"/>
</dbReference>
<feature type="domain" description="Reverse transcriptase" evidence="11">
    <location>
        <begin position="147"/>
        <end position="421"/>
    </location>
</feature>
<comment type="subcellular location">
    <subcellularLocation>
        <location evidence="1">Endomembrane system</location>
    </subcellularLocation>
</comment>
<dbReference type="PROSITE" id="PS00383">
    <property type="entry name" value="TYR_PHOSPHATASE_1"/>
    <property type="match status" value="1"/>
</dbReference>
<dbReference type="Proteomes" id="UP000694569">
    <property type="component" value="Unplaced"/>
</dbReference>
<dbReference type="Ensembl" id="ENSLLET00000045638.1">
    <property type="protein sequence ID" value="ENSLLEP00000043883.1"/>
    <property type="gene ID" value="ENSLLEG00000027882.1"/>
</dbReference>
<evidence type="ECO:0000256" key="1">
    <source>
        <dbReference type="ARBA" id="ARBA00004308"/>
    </source>
</evidence>
<name>A0A8C5QWD0_9ANUR</name>
<dbReference type="EC" id="3.1.3.48" evidence="3"/>
<dbReference type="GeneTree" id="ENSGT00940000163630"/>
<keyword evidence="5" id="KW-0378">Hydrolase</keyword>
<reference evidence="12" key="2">
    <citation type="submission" date="2025-09" db="UniProtKB">
        <authorList>
            <consortium name="Ensembl"/>
        </authorList>
    </citation>
    <scope>IDENTIFICATION</scope>
</reference>
<dbReference type="Pfam" id="PF00102">
    <property type="entry name" value="Y_phosphatase"/>
    <property type="match status" value="2"/>
</dbReference>
<keyword evidence="13" id="KW-1185">Reference proteome</keyword>
<feature type="compositionally biased region" description="Basic and acidic residues" evidence="8">
    <location>
        <begin position="1110"/>
        <end position="1119"/>
    </location>
</feature>